<proteinExistence type="predicted"/>
<organism evidence="2">
    <name type="scientific">marine sediment metagenome</name>
    <dbReference type="NCBI Taxonomy" id="412755"/>
    <lineage>
        <taxon>unclassified sequences</taxon>
        <taxon>metagenomes</taxon>
        <taxon>ecological metagenomes</taxon>
    </lineage>
</organism>
<gene>
    <name evidence="2" type="ORF">LCGC14_2322320</name>
</gene>
<dbReference type="EMBL" id="LAZR01033204">
    <property type="protein sequence ID" value="KKL48758.1"/>
    <property type="molecule type" value="Genomic_DNA"/>
</dbReference>
<feature type="transmembrane region" description="Helical" evidence="1">
    <location>
        <begin position="377"/>
        <end position="394"/>
    </location>
</feature>
<comment type="caution">
    <text evidence="2">The sequence shown here is derived from an EMBL/GenBank/DDBJ whole genome shotgun (WGS) entry which is preliminary data.</text>
</comment>
<dbReference type="AlphaFoldDB" id="A0A0F9CHK7"/>
<evidence type="ECO:0000313" key="2">
    <source>
        <dbReference type="EMBL" id="KKL48758.1"/>
    </source>
</evidence>
<accession>A0A0F9CHK7</accession>
<keyword evidence="1" id="KW-1133">Transmembrane helix</keyword>
<evidence type="ECO:0008006" key="3">
    <source>
        <dbReference type="Google" id="ProtNLM"/>
    </source>
</evidence>
<protein>
    <recommendedName>
        <fullName evidence="3">Bacterial Ig-like domain-containing protein</fullName>
    </recommendedName>
</protein>
<evidence type="ECO:0000256" key="1">
    <source>
        <dbReference type="SAM" id="Phobius"/>
    </source>
</evidence>
<reference evidence="2" key="1">
    <citation type="journal article" date="2015" name="Nature">
        <title>Complex archaea that bridge the gap between prokaryotes and eukaryotes.</title>
        <authorList>
            <person name="Spang A."/>
            <person name="Saw J.H."/>
            <person name="Jorgensen S.L."/>
            <person name="Zaremba-Niedzwiedzka K."/>
            <person name="Martijn J."/>
            <person name="Lind A.E."/>
            <person name="van Eijk R."/>
            <person name="Schleper C."/>
            <person name="Guy L."/>
            <person name="Ettema T.J."/>
        </authorList>
    </citation>
    <scope>NUCLEOTIDE SEQUENCE</scope>
</reference>
<name>A0A0F9CHK7_9ZZZZ</name>
<sequence>MKKSKVIIISLLGMLLFVPFMTSAKAQTTATTVSATEGETYTWDLYNEIAGPGYEAWTLDNMTWHFDELWNFTASHSSITQTINDWTWANALYAPPQSWYPVDINKVGPVNTTTGAQSINMTMGYVHGYGDDGLRYTVNSTFVNNTADLVEEFSNGSLLIVPYWMLYEVKTLFITPNVNWTEFRNLVDAGLDWVRNVSESWGGYNLTVTALANGISIVMPANEFGNNSRSITMTTTYYPNGHLAQYVFMYGSDIICDVLLRDIDDPVITANPIDASVANNYTGESLSWTATDFNPDTYTISLNGTGIVSATAWTDATPVVYNIPDGLATGIHTYVIDFEDDSGNSASDTVLFTVEAPIEEVVGEEDGTPAIPGFEPLIIIGTGVIATLGLIYMIKKRK</sequence>
<keyword evidence="1" id="KW-0472">Membrane</keyword>
<keyword evidence="1" id="KW-0812">Transmembrane</keyword>